<gene>
    <name evidence="1" type="ORF">ACCO45_009695</name>
</gene>
<dbReference type="EMBL" id="JBGNUJ010000008">
    <property type="protein sequence ID" value="KAL3956849.1"/>
    <property type="molecule type" value="Genomic_DNA"/>
</dbReference>
<proteinExistence type="predicted"/>
<accession>A0ACC4DMR5</accession>
<keyword evidence="2" id="KW-1185">Reference proteome</keyword>
<reference evidence="1" key="1">
    <citation type="submission" date="2024-12" db="EMBL/GenBank/DDBJ databases">
        <title>Comparative genomics and development of molecular markers within Purpureocillium lilacinum and among Purpureocillium species.</title>
        <authorList>
            <person name="Yeh Z.-Y."/>
            <person name="Ni N.-T."/>
            <person name="Lo P.-H."/>
            <person name="Mushyakhwo K."/>
            <person name="Lin C.-F."/>
            <person name="Nai Y.-S."/>
        </authorList>
    </citation>
    <scope>NUCLEOTIDE SEQUENCE</scope>
    <source>
        <strain evidence="1">NCHU-NPUST-175</strain>
    </source>
</reference>
<protein>
    <submittedName>
        <fullName evidence="1">Uncharacterized protein</fullName>
    </submittedName>
</protein>
<organism evidence="1 2">
    <name type="scientific">Purpureocillium lilacinum</name>
    <name type="common">Paecilomyces lilacinus</name>
    <dbReference type="NCBI Taxonomy" id="33203"/>
    <lineage>
        <taxon>Eukaryota</taxon>
        <taxon>Fungi</taxon>
        <taxon>Dikarya</taxon>
        <taxon>Ascomycota</taxon>
        <taxon>Pezizomycotina</taxon>
        <taxon>Sordariomycetes</taxon>
        <taxon>Hypocreomycetidae</taxon>
        <taxon>Hypocreales</taxon>
        <taxon>Ophiocordycipitaceae</taxon>
        <taxon>Purpureocillium</taxon>
    </lineage>
</organism>
<evidence type="ECO:0000313" key="2">
    <source>
        <dbReference type="Proteomes" id="UP001638806"/>
    </source>
</evidence>
<evidence type="ECO:0000313" key="1">
    <source>
        <dbReference type="EMBL" id="KAL3956849.1"/>
    </source>
</evidence>
<sequence>MMLLSEAVKDDHDMVVEIYHRVVAATEDADGPAARETFMTRVGQCVVKEKLVLLPFIRQVLPDDGERLERYRLDHISIKEKLHRLHEIPMGDVSFVPELTSLWIDLSGHIADLDDRDLPALEDATSADESEAAAVQYCEAGAYEPEMAHPPSLVAESTKLVDDFLGRSQGHAV</sequence>
<dbReference type="Proteomes" id="UP001638806">
    <property type="component" value="Unassembled WGS sequence"/>
</dbReference>
<name>A0ACC4DMR5_PURLI</name>
<comment type="caution">
    <text evidence="1">The sequence shown here is derived from an EMBL/GenBank/DDBJ whole genome shotgun (WGS) entry which is preliminary data.</text>
</comment>